<reference evidence="1" key="2">
    <citation type="journal article" date="2015" name="Data Brief">
        <title>Shoot transcriptome of the giant reed, Arundo donax.</title>
        <authorList>
            <person name="Barrero R.A."/>
            <person name="Guerrero F.D."/>
            <person name="Moolhuijzen P."/>
            <person name="Goolsby J.A."/>
            <person name="Tidwell J."/>
            <person name="Bellgard S.E."/>
            <person name="Bellgard M.I."/>
        </authorList>
    </citation>
    <scope>NUCLEOTIDE SEQUENCE</scope>
    <source>
        <tissue evidence="1">Shoot tissue taken approximately 20 cm above the soil surface</tissue>
    </source>
</reference>
<organism evidence="1">
    <name type="scientific">Arundo donax</name>
    <name type="common">Giant reed</name>
    <name type="synonym">Donax arundinaceus</name>
    <dbReference type="NCBI Taxonomy" id="35708"/>
    <lineage>
        <taxon>Eukaryota</taxon>
        <taxon>Viridiplantae</taxon>
        <taxon>Streptophyta</taxon>
        <taxon>Embryophyta</taxon>
        <taxon>Tracheophyta</taxon>
        <taxon>Spermatophyta</taxon>
        <taxon>Magnoliopsida</taxon>
        <taxon>Liliopsida</taxon>
        <taxon>Poales</taxon>
        <taxon>Poaceae</taxon>
        <taxon>PACMAD clade</taxon>
        <taxon>Arundinoideae</taxon>
        <taxon>Arundineae</taxon>
        <taxon>Arundo</taxon>
    </lineage>
</organism>
<name>A0A0A9AEQ7_ARUDO</name>
<sequence length="33" mass="3532">MRISLFPSRGQLLSIVAVFELGPGSVVPFSQKA</sequence>
<protein>
    <submittedName>
        <fullName evidence="1">Uncharacterized protein</fullName>
    </submittedName>
</protein>
<evidence type="ECO:0000313" key="1">
    <source>
        <dbReference type="EMBL" id="JAD47460.1"/>
    </source>
</evidence>
<reference evidence="1" key="1">
    <citation type="submission" date="2014-09" db="EMBL/GenBank/DDBJ databases">
        <authorList>
            <person name="Magalhaes I.L.F."/>
            <person name="Oliveira U."/>
            <person name="Santos F.R."/>
            <person name="Vidigal T.H.D.A."/>
            <person name="Brescovit A.D."/>
            <person name="Santos A.J."/>
        </authorList>
    </citation>
    <scope>NUCLEOTIDE SEQUENCE</scope>
    <source>
        <tissue evidence="1">Shoot tissue taken approximately 20 cm above the soil surface</tissue>
    </source>
</reference>
<accession>A0A0A9AEQ7</accession>
<proteinExistence type="predicted"/>
<dbReference type="EMBL" id="GBRH01250435">
    <property type="protein sequence ID" value="JAD47460.1"/>
    <property type="molecule type" value="Transcribed_RNA"/>
</dbReference>
<dbReference type="AlphaFoldDB" id="A0A0A9AEQ7"/>